<comment type="caution">
    <text evidence="1">The sequence shown here is derived from an EMBL/GenBank/DDBJ whole genome shotgun (WGS) entry which is preliminary data.</text>
</comment>
<evidence type="ECO:0000313" key="1">
    <source>
        <dbReference type="EMBL" id="KAJ3784979.1"/>
    </source>
</evidence>
<gene>
    <name evidence="1" type="ORF">GGU10DRAFT_399721</name>
</gene>
<proteinExistence type="predicted"/>
<dbReference type="AlphaFoldDB" id="A0AA38KP97"/>
<protein>
    <submittedName>
        <fullName evidence="1">Uncharacterized protein</fullName>
    </submittedName>
</protein>
<sequence length="263" mass="29894">MTWELSAPSTLFCVSRDFQDITANICQKLYGLPDKGRSLVQSANTRLAFLQQSGRRDIYSLKPIIFDEGTFKTPFLQSYILLLTIVQMRKIMKVPSTPALFRHMHISIYRSFATLQVITMSFGPRECYRNLVASGHMQRELLNISLEIVNELDDLQQELSDLQGFNPEDDIHRNGANEVIDRIGVALRSVQGNTETFEEIAAIASRLTGPEVKVHELPGVMNTMKRIRTIMHRFKNVVLDAVILKILNEITDGWPMQESAPDV</sequence>
<keyword evidence="2" id="KW-1185">Reference proteome</keyword>
<reference evidence="1" key="1">
    <citation type="submission" date="2022-08" db="EMBL/GenBank/DDBJ databases">
        <authorList>
            <consortium name="DOE Joint Genome Institute"/>
            <person name="Min B."/>
            <person name="Riley R."/>
            <person name="Sierra-Patev S."/>
            <person name="Naranjo-Ortiz M."/>
            <person name="Looney B."/>
            <person name="Konkel Z."/>
            <person name="Slot J.C."/>
            <person name="Sakamoto Y."/>
            <person name="Steenwyk J.L."/>
            <person name="Rokas A."/>
            <person name="Carro J."/>
            <person name="Camarero S."/>
            <person name="Ferreira P."/>
            <person name="Molpeceres G."/>
            <person name="Ruiz-Duenas F.J."/>
            <person name="Serrano A."/>
            <person name="Henrissat B."/>
            <person name="Drula E."/>
            <person name="Hughes K.W."/>
            <person name="Mata J.L."/>
            <person name="Ishikawa N.K."/>
            <person name="Vargas-Isla R."/>
            <person name="Ushijima S."/>
            <person name="Smith C.A."/>
            <person name="Ahrendt S."/>
            <person name="Andreopoulos W."/>
            <person name="He G."/>
            <person name="Labutti K."/>
            <person name="Lipzen A."/>
            <person name="Ng V."/>
            <person name="Sandor L."/>
            <person name="Barry K."/>
            <person name="Martinez A.T."/>
            <person name="Xiao Y."/>
            <person name="Gibbons J.G."/>
            <person name="Terashima K."/>
            <person name="Hibbett D.S."/>
            <person name="Grigoriev I.V."/>
        </authorList>
    </citation>
    <scope>NUCLEOTIDE SEQUENCE</scope>
    <source>
        <strain evidence="1">TFB10291</strain>
    </source>
</reference>
<name>A0AA38KP97_9AGAR</name>
<organism evidence="1 2">
    <name type="scientific">Lentinula aff. detonsa</name>
    <dbReference type="NCBI Taxonomy" id="2804958"/>
    <lineage>
        <taxon>Eukaryota</taxon>
        <taxon>Fungi</taxon>
        <taxon>Dikarya</taxon>
        <taxon>Basidiomycota</taxon>
        <taxon>Agaricomycotina</taxon>
        <taxon>Agaricomycetes</taxon>
        <taxon>Agaricomycetidae</taxon>
        <taxon>Agaricales</taxon>
        <taxon>Marasmiineae</taxon>
        <taxon>Omphalotaceae</taxon>
        <taxon>Lentinula</taxon>
    </lineage>
</organism>
<evidence type="ECO:0000313" key="2">
    <source>
        <dbReference type="Proteomes" id="UP001163798"/>
    </source>
</evidence>
<accession>A0AA38KP97</accession>
<dbReference type="Proteomes" id="UP001163798">
    <property type="component" value="Unassembled WGS sequence"/>
</dbReference>
<dbReference type="EMBL" id="MU793357">
    <property type="protein sequence ID" value="KAJ3784979.1"/>
    <property type="molecule type" value="Genomic_DNA"/>
</dbReference>